<evidence type="ECO:0000256" key="1">
    <source>
        <dbReference type="SAM" id="Phobius"/>
    </source>
</evidence>
<dbReference type="InterPro" id="IPR021994">
    <property type="entry name" value="DUF3592"/>
</dbReference>
<organism evidence="3 4">
    <name type="scientific">Arthrobacter zhaoxinii</name>
    <dbReference type="NCBI Taxonomy" id="2964616"/>
    <lineage>
        <taxon>Bacteria</taxon>
        <taxon>Bacillati</taxon>
        <taxon>Actinomycetota</taxon>
        <taxon>Actinomycetes</taxon>
        <taxon>Micrococcales</taxon>
        <taxon>Micrococcaceae</taxon>
        <taxon>Arthrobacter</taxon>
    </lineage>
</organism>
<name>A0ABY5YTH3_9MICC</name>
<evidence type="ECO:0000259" key="2">
    <source>
        <dbReference type="Pfam" id="PF12158"/>
    </source>
</evidence>
<dbReference type="Pfam" id="PF12158">
    <property type="entry name" value="DUF3592"/>
    <property type="match status" value="1"/>
</dbReference>
<dbReference type="EMBL" id="CP104275">
    <property type="protein sequence ID" value="UWX98426.1"/>
    <property type="molecule type" value="Genomic_DNA"/>
</dbReference>
<dbReference type="RefSeq" id="WP_260653512.1">
    <property type="nucleotide sequence ID" value="NZ_CP104275.1"/>
</dbReference>
<keyword evidence="1" id="KW-1133">Transmembrane helix</keyword>
<keyword evidence="4" id="KW-1185">Reference proteome</keyword>
<keyword evidence="1" id="KW-0812">Transmembrane</keyword>
<evidence type="ECO:0000313" key="4">
    <source>
        <dbReference type="Proteomes" id="UP001059859"/>
    </source>
</evidence>
<gene>
    <name evidence="3" type="ORF">N2K95_07220</name>
</gene>
<dbReference type="Proteomes" id="UP001059859">
    <property type="component" value="Chromosome"/>
</dbReference>
<evidence type="ECO:0000313" key="3">
    <source>
        <dbReference type="EMBL" id="UWX98426.1"/>
    </source>
</evidence>
<feature type="transmembrane region" description="Helical" evidence="1">
    <location>
        <begin position="159"/>
        <end position="181"/>
    </location>
</feature>
<keyword evidence="1" id="KW-0472">Membrane</keyword>
<feature type="transmembrane region" description="Helical" evidence="1">
    <location>
        <begin position="40"/>
        <end position="65"/>
    </location>
</feature>
<protein>
    <submittedName>
        <fullName evidence="3">DUF3592 domain-containing protein</fullName>
    </submittedName>
</protein>
<sequence length="197" mass="21632">MELSSDGARNIEVLHASQCEKCKRGEECDRSPKKKQMSSWSALLVGVCILLFGLGLGIPGIVMAYSDHKLVSDGVPSVGTVADVRFGDGRKAKRYKVMEVSYAVESGAAYSVDYRERYYQKREGSESAVADKLRGTEMTVFYDPEEPGKAVVEGDEDGYFGPLLILLFMGGVGGFMTYAIADDMIRKKRNKKTAETV</sequence>
<accession>A0ABY5YTH3</accession>
<feature type="domain" description="DUF3592" evidence="2">
    <location>
        <begin position="79"/>
        <end position="155"/>
    </location>
</feature>
<proteinExistence type="predicted"/>
<reference evidence="3" key="1">
    <citation type="submission" date="2022-09" db="EMBL/GenBank/DDBJ databases">
        <title>Novel species in genus Arthrobacter.</title>
        <authorList>
            <person name="Liu Y."/>
        </authorList>
    </citation>
    <scope>NUCLEOTIDE SEQUENCE</scope>
    <source>
        <strain evidence="3">Zg-Y815</strain>
    </source>
</reference>